<evidence type="ECO:0000256" key="1">
    <source>
        <dbReference type="ARBA" id="ARBA00008693"/>
    </source>
</evidence>
<evidence type="ECO:0000256" key="2">
    <source>
        <dbReference type="ARBA" id="ARBA00011748"/>
    </source>
</evidence>
<accession>A0A8S4PQX7</accession>
<dbReference type="PANTHER" id="PTHR11245">
    <property type="entry name" value="STANNIOCALCIN"/>
    <property type="match status" value="1"/>
</dbReference>
<keyword evidence="3" id="KW-0372">Hormone</keyword>
<dbReference type="PANTHER" id="PTHR11245:SF6">
    <property type="entry name" value="DUF19 DOMAIN-CONTAINING PROTEIN"/>
    <property type="match status" value="1"/>
</dbReference>
<comment type="caution">
    <text evidence="6">The sequence shown here is derived from an EMBL/GenBank/DDBJ whole genome shotgun (WGS) entry which is preliminary data.</text>
</comment>
<keyword evidence="5" id="KW-0732">Signal</keyword>
<protein>
    <submittedName>
        <fullName evidence="6">Uncharacterized protein</fullName>
    </submittedName>
</protein>
<evidence type="ECO:0000256" key="5">
    <source>
        <dbReference type="SAM" id="SignalP"/>
    </source>
</evidence>
<dbReference type="AlphaFoldDB" id="A0A8S4PQX7"/>
<feature type="chain" id="PRO_5035825926" evidence="5">
    <location>
        <begin position="21"/>
        <end position="206"/>
    </location>
</feature>
<comment type="subunit">
    <text evidence="2">Homodimer; disulfide-linked.</text>
</comment>
<reference evidence="6" key="1">
    <citation type="submission" date="2022-03" db="EMBL/GenBank/DDBJ databases">
        <authorList>
            <person name="Martin C."/>
        </authorList>
    </citation>
    <scope>NUCLEOTIDE SEQUENCE</scope>
</reference>
<sequence>MQKMLYKTLVLLLVIQHTRGHGIDWSFLPSWLREKLPFAREHPVQPALAEVSDECIRYAETGDCRFYQCFEERHPCGHGAYIQKYGWGYCHGFVREINRFNTRGKRWVNETKKCSMRALLTKYRASQYDCHAIKHHAEDTHRDCAINKGFCAILWPNREALMDIYKLGSKKHLLRTIAVCGRDAITRFLGQIGSSLMFGTPFSGKK</sequence>
<proteinExistence type="inferred from homology"/>
<dbReference type="EMBL" id="CAIIXF020000009">
    <property type="protein sequence ID" value="CAH1795481.1"/>
    <property type="molecule type" value="Genomic_DNA"/>
</dbReference>
<evidence type="ECO:0000256" key="4">
    <source>
        <dbReference type="ARBA" id="ARBA00023157"/>
    </source>
</evidence>
<gene>
    <name evidence="6" type="ORF">OFUS_LOCUS20015</name>
</gene>
<feature type="signal peptide" evidence="5">
    <location>
        <begin position="1"/>
        <end position="20"/>
    </location>
</feature>
<keyword evidence="4" id="KW-1015">Disulfide bond</keyword>
<dbReference type="Proteomes" id="UP000749559">
    <property type="component" value="Unassembled WGS sequence"/>
</dbReference>
<evidence type="ECO:0000256" key="3">
    <source>
        <dbReference type="ARBA" id="ARBA00022702"/>
    </source>
</evidence>
<dbReference type="OrthoDB" id="9970481at2759"/>
<dbReference type="InterPro" id="IPR004978">
    <property type="entry name" value="Stanniocalcin"/>
</dbReference>
<keyword evidence="7" id="KW-1185">Reference proteome</keyword>
<dbReference type="GO" id="GO:0005615">
    <property type="term" value="C:extracellular space"/>
    <property type="evidence" value="ECO:0007669"/>
    <property type="project" value="TreeGrafter"/>
</dbReference>
<dbReference type="GO" id="GO:0006874">
    <property type="term" value="P:intracellular calcium ion homeostasis"/>
    <property type="evidence" value="ECO:0007669"/>
    <property type="project" value="TreeGrafter"/>
</dbReference>
<evidence type="ECO:0000313" key="6">
    <source>
        <dbReference type="EMBL" id="CAH1795481.1"/>
    </source>
</evidence>
<comment type="similarity">
    <text evidence="1">Belongs to the stanniocalcin family.</text>
</comment>
<organism evidence="6 7">
    <name type="scientific">Owenia fusiformis</name>
    <name type="common">Polychaete worm</name>
    <dbReference type="NCBI Taxonomy" id="6347"/>
    <lineage>
        <taxon>Eukaryota</taxon>
        <taxon>Metazoa</taxon>
        <taxon>Spiralia</taxon>
        <taxon>Lophotrochozoa</taxon>
        <taxon>Annelida</taxon>
        <taxon>Polychaeta</taxon>
        <taxon>Sedentaria</taxon>
        <taxon>Canalipalpata</taxon>
        <taxon>Sabellida</taxon>
        <taxon>Oweniida</taxon>
        <taxon>Oweniidae</taxon>
        <taxon>Owenia</taxon>
    </lineage>
</organism>
<name>A0A8S4PQX7_OWEFU</name>
<dbReference type="Pfam" id="PF03298">
    <property type="entry name" value="Stanniocalcin"/>
    <property type="match status" value="1"/>
</dbReference>
<evidence type="ECO:0000313" key="7">
    <source>
        <dbReference type="Proteomes" id="UP000749559"/>
    </source>
</evidence>
<dbReference type="GO" id="GO:0005179">
    <property type="term" value="F:hormone activity"/>
    <property type="evidence" value="ECO:0007669"/>
    <property type="project" value="UniProtKB-KW"/>
</dbReference>